<sequence length="559" mass="59557">MAAQGFLLIASFLLALFILARPLGLVLARLIANTPLPGTARIERGLWRLMGVSSQEMNWRQYLLAILMLNILGIVVLFAMLMLQGVLPLNPQHFPGLSWDLAMNTAVSFVSNTNWQAYSGESTLSYFSQMSGLAVQNFLSAATGIAVVFALIRGFSRHSTHTLGNAWMDIVRITLWVLLPLSLLIALFMIQQGTLQNLLPYQHFTSLEGVKGLLPMGPVASQEAIKMLGTNGGGFFNANSSHPFENPTALTNAVQMLAIFLIPAALCFAFGEAINDRRQGRAILWAMSVIFVICVAVVMWAELSGNPHFLKLGADSAINMEGKESRFGILQSSLFAVITTAASCGAVNAMHDSFTALGGMVPMWLMQIGEVVFGGVGSGLYGMLLFVLLAVFIAGLMIGRTPEYLGKKIDVREMKMTALAILVTPALVLLGTALAMMTEAGRAGMFNPGIHGFSEVLYAVSSAANNNGSAFAGLSANSPFWNCLLAFCMFVGRFGVIVPVMAIAGSLVSKKIQPASTGTLPTYGPLFVGLLIGTVILVGALTFIPALALGPVAEHLSSL</sequence>
<comment type="similarity">
    <text evidence="9">Belongs to the KdpA family.</text>
</comment>
<feature type="transmembrane region" description="Helical" evidence="9">
    <location>
        <begin position="133"/>
        <end position="152"/>
    </location>
</feature>
<evidence type="ECO:0000256" key="3">
    <source>
        <dbReference type="ARBA" id="ARBA00022538"/>
    </source>
</evidence>
<dbReference type="EMBL" id="SNVX01000001">
    <property type="protein sequence ID" value="TDN64901.1"/>
    <property type="molecule type" value="Genomic_DNA"/>
</dbReference>
<dbReference type="AlphaFoldDB" id="A0A4R6EYG7"/>
<dbReference type="GO" id="GO:0030955">
    <property type="term" value="F:potassium ion binding"/>
    <property type="evidence" value="ECO:0007669"/>
    <property type="project" value="UniProtKB-UniRule"/>
</dbReference>
<evidence type="ECO:0000256" key="1">
    <source>
        <dbReference type="ARBA" id="ARBA00022448"/>
    </source>
</evidence>
<dbReference type="PANTHER" id="PTHR30607">
    <property type="entry name" value="POTASSIUM-TRANSPORTING ATPASE A CHAIN"/>
    <property type="match status" value="1"/>
</dbReference>
<feature type="transmembrane region" description="Helical" evidence="9">
    <location>
        <begin position="282"/>
        <end position="301"/>
    </location>
</feature>
<dbReference type="PIRSF" id="PIRSF001294">
    <property type="entry name" value="K_ATPaseA"/>
    <property type="match status" value="1"/>
</dbReference>
<dbReference type="InterPro" id="IPR004623">
    <property type="entry name" value="KdpA"/>
</dbReference>
<dbReference type="NCBIfam" id="TIGR00680">
    <property type="entry name" value="kdpA"/>
    <property type="match status" value="1"/>
</dbReference>
<organism evidence="10 11">
    <name type="scientific">Scandinavium goeteborgense</name>
    <dbReference type="NCBI Taxonomy" id="1851514"/>
    <lineage>
        <taxon>Bacteria</taxon>
        <taxon>Pseudomonadati</taxon>
        <taxon>Pseudomonadota</taxon>
        <taxon>Gammaproteobacteria</taxon>
        <taxon>Enterobacterales</taxon>
        <taxon>Enterobacteriaceae</taxon>
        <taxon>Scandinavium</taxon>
    </lineage>
</organism>
<comment type="function">
    <text evidence="9">Part of the high-affinity ATP-driven potassium transport (or Kdp) system, which catalyzes the hydrolysis of ATP coupled with the electrogenic transport of potassium into the cytoplasm. This subunit binds the extracellular potassium ions and delivers the ions to the membrane domain of KdpB through an intramembrane tunnel.</text>
</comment>
<proteinExistence type="inferred from homology"/>
<dbReference type="Pfam" id="PF03814">
    <property type="entry name" value="KdpA"/>
    <property type="match status" value="1"/>
</dbReference>
<dbReference type="OrthoDB" id="9763796at2"/>
<evidence type="ECO:0000256" key="2">
    <source>
        <dbReference type="ARBA" id="ARBA00022475"/>
    </source>
</evidence>
<evidence type="ECO:0000313" key="11">
    <source>
        <dbReference type="Proteomes" id="UP000295530"/>
    </source>
</evidence>
<protein>
    <recommendedName>
        <fullName evidence="9">Potassium-transporting ATPase potassium-binding subunit</fullName>
    </recommendedName>
    <alternativeName>
        <fullName evidence="9">ATP phosphohydrolase [potassium-transporting] A chain</fullName>
    </alternativeName>
    <alternativeName>
        <fullName evidence="9">Potassium-binding and translocating subunit A</fullName>
    </alternativeName>
    <alternativeName>
        <fullName evidence="9">Potassium-translocating ATPase A chain</fullName>
    </alternativeName>
</protein>
<evidence type="ECO:0000256" key="9">
    <source>
        <dbReference type="HAMAP-Rule" id="MF_00275"/>
    </source>
</evidence>
<feature type="transmembrane region" description="Helical" evidence="9">
    <location>
        <begin position="329"/>
        <end position="347"/>
    </location>
</feature>
<comment type="subcellular location">
    <subcellularLocation>
        <location evidence="9">Cell membrane</location>
        <topology evidence="9">Multi-pass membrane protein</topology>
    </subcellularLocation>
</comment>
<keyword evidence="5 9" id="KW-0630">Potassium</keyword>
<keyword evidence="11" id="KW-1185">Reference proteome</keyword>
<feature type="transmembrane region" description="Helical" evidence="9">
    <location>
        <begin position="418"/>
        <end position="437"/>
    </location>
</feature>
<evidence type="ECO:0000256" key="5">
    <source>
        <dbReference type="ARBA" id="ARBA00022958"/>
    </source>
</evidence>
<accession>A0A4R6EYG7</accession>
<evidence type="ECO:0000256" key="7">
    <source>
        <dbReference type="ARBA" id="ARBA00023065"/>
    </source>
</evidence>
<feature type="transmembrane region" description="Helical" evidence="9">
    <location>
        <begin position="62"/>
        <end position="82"/>
    </location>
</feature>
<evidence type="ECO:0000256" key="8">
    <source>
        <dbReference type="ARBA" id="ARBA00023136"/>
    </source>
</evidence>
<dbReference type="RefSeq" id="WP_133460277.1">
    <property type="nucleotide sequence ID" value="NZ_SNVX01000001.1"/>
</dbReference>
<dbReference type="PANTHER" id="PTHR30607:SF2">
    <property type="entry name" value="POTASSIUM-TRANSPORTING ATPASE POTASSIUM-BINDING SUBUNIT"/>
    <property type="match status" value="1"/>
</dbReference>
<comment type="caution">
    <text evidence="10">The sequence shown here is derived from an EMBL/GenBank/DDBJ whole genome shotgun (WGS) entry which is preliminary data.</text>
</comment>
<dbReference type="GO" id="GO:0008556">
    <property type="term" value="F:P-type potassium transmembrane transporter activity"/>
    <property type="evidence" value="ECO:0007669"/>
    <property type="project" value="InterPro"/>
</dbReference>
<feature type="transmembrane region" description="Helical" evidence="9">
    <location>
        <begin position="173"/>
        <end position="190"/>
    </location>
</feature>
<dbReference type="HAMAP" id="MF_00275">
    <property type="entry name" value="KdpA"/>
    <property type="match status" value="1"/>
</dbReference>
<evidence type="ECO:0000313" key="10">
    <source>
        <dbReference type="EMBL" id="TDN64901.1"/>
    </source>
</evidence>
<gene>
    <name evidence="9" type="primary">kdpA</name>
    <name evidence="10" type="ORF">EC847_101846</name>
</gene>
<dbReference type="Proteomes" id="UP000295530">
    <property type="component" value="Unassembled WGS sequence"/>
</dbReference>
<feature type="transmembrane region" description="Helical" evidence="9">
    <location>
        <begin position="249"/>
        <end position="270"/>
    </location>
</feature>
<feature type="transmembrane region" description="Helical" evidence="9">
    <location>
        <begin position="354"/>
        <end position="373"/>
    </location>
</feature>
<comment type="subunit">
    <text evidence="9">The system is composed of three essential subunits: KdpA, KdpB and KdpC.</text>
</comment>
<keyword evidence="8 9" id="KW-0472">Membrane</keyword>
<keyword evidence="1 9" id="KW-0813">Transport</keyword>
<feature type="transmembrane region" description="Helical" evidence="9">
    <location>
        <begin position="484"/>
        <end position="505"/>
    </location>
</feature>
<keyword evidence="6 9" id="KW-1133">Transmembrane helix</keyword>
<keyword evidence="3 9" id="KW-0633">Potassium transport</keyword>
<evidence type="ECO:0000256" key="4">
    <source>
        <dbReference type="ARBA" id="ARBA00022692"/>
    </source>
</evidence>
<reference evidence="10 11" key="1">
    <citation type="submission" date="2019-03" db="EMBL/GenBank/DDBJ databases">
        <title>Genomic analyses of the natural microbiome of Caenorhabditis elegans.</title>
        <authorList>
            <person name="Samuel B."/>
        </authorList>
    </citation>
    <scope>NUCLEOTIDE SEQUENCE [LARGE SCALE GENOMIC DNA]</scope>
    <source>
        <strain evidence="10 11">BIGb0156</strain>
    </source>
</reference>
<keyword evidence="4 9" id="KW-0812">Transmembrane</keyword>
<keyword evidence="2 9" id="KW-1003">Cell membrane</keyword>
<name>A0A4R6EYG7_SCAGO</name>
<feature type="transmembrane region" description="Helical" evidence="9">
    <location>
        <begin position="526"/>
        <end position="549"/>
    </location>
</feature>
<evidence type="ECO:0000256" key="6">
    <source>
        <dbReference type="ARBA" id="ARBA00022989"/>
    </source>
</evidence>
<dbReference type="GO" id="GO:0005886">
    <property type="term" value="C:plasma membrane"/>
    <property type="evidence" value="ECO:0007669"/>
    <property type="project" value="UniProtKB-SubCell"/>
</dbReference>
<keyword evidence="7 9" id="KW-0406">Ion transport</keyword>
<feature type="transmembrane region" description="Helical" evidence="9">
    <location>
        <begin position="379"/>
        <end position="398"/>
    </location>
</feature>